<dbReference type="FunFam" id="3.40.50.2300:FF:000067">
    <property type="entry name" value="Olfactory receptor C family, h1"/>
    <property type="match status" value="1"/>
</dbReference>
<keyword evidence="10" id="KW-0807">Transducer</keyword>
<keyword evidence="7" id="KW-0472">Membrane</keyword>
<keyword evidence="9" id="KW-0325">Glycoprotein</keyword>
<evidence type="ECO:0000313" key="13">
    <source>
        <dbReference type="EMBL" id="KAJ1080436.1"/>
    </source>
</evidence>
<keyword evidence="8" id="KW-0675">Receptor</keyword>
<evidence type="ECO:0000256" key="2">
    <source>
        <dbReference type="ARBA" id="ARBA00022475"/>
    </source>
</evidence>
<dbReference type="InterPro" id="IPR000337">
    <property type="entry name" value="GPCR_3"/>
</dbReference>
<keyword evidence="5" id="KW-1133">Transmembrane helix</keyword>
<dbReference type="InterPro" id="IPR028082">
    <property type="entry name" value="Peripla_BP_I"/>
</dbReference>
<dbReference type="AlphaFoldDB" id="A0AAV7KMI3"/>
<dbReference type="GO" id="GO:0005886">
    <property type="term" value="C:plasma membrane"/>
    <property type="evidence" value="ECO:0007669"/>
    <property type="project" value="UniProtKB-SubCell"/>
</dbReference>
<dbReference type="InterPro" id="IPR001828">
    <property type="entry name" value="ANF_lig-bd_rcpt"/>
</dbReference>
<keyword evidence="14" id="KW-1185">Reference proteome</keyword>
<evidence type="ECO:0000313" key="14">
    <source>
        <dbReference type="Proteomes" id="UP001066276"/>
    </source>
</evidence>
<dbReference type="Gene3D" id="3.40.50.2300">
    <property type="match status" value="2"/>
</dbReference>
<dbReference type="PANTHER" id="PTHR24061">
    <property type="entry name" value="CALCIUM-SENSING RECEPTOR-RELATED"/>
    <property type="match status" value="1"/>
</dbReference>
<organism evidence="13 14">
    <name type="scientific">Pleurodeles waltl</name>
    <name type="common">Iberian ribbed newt</name>
    <dbReference type="NCBI Taxonomy" id="8319"/>
    <lineage>
        <taxon>Eukaryota</taxon>
        <taxon>Metazoa</taxon>
        <taxon>Chordata</taxon>
        <taxon>Craniata</taxon>
        <taxon>Vertebrata</taxon>
        <taxon>Euteleostomi</taxon>
        <taxon>Amphibia</taxon>
        <taxon>Batrachia</taxon>
        <taxon>Caudata</taxon>
        <taxon>Salamandroidea</taxon>
        <taxon>Salamandridae</taxon>
        <taxon>Pleurodelinae</taxon>
        <taxon>Pleurodeles</taxon>
    </lineage>
</organism>
<evidence type="ECO:0000256" key="4">
    <source>
        <dbReference type="ARBA" id="ARBA00022729"/>
    </source>
</evidence>
<comment type="subcellular location">
    <subcellularLocation>
        <location evidence="1">Cell membrane</location>
        <topology evidence="1">Multi-pass membrane protein</topology>
    </subcellularLocation>
</comment>
<reference evidence="13" key="1">
    <citation type="journal article" date="2022" name="bioRxiv">
        <title>Sequencing and chromosome-scale assembly of the giantPleurodeles waltlgenome.</title>
        <authorList>
            <person name="Brown T."/>
            <person name="Elewa A."/>
            <person name="Iarovenko S."/>
            <person name="Subramanian E."/>
            <person name="Araus A.J."/>
            <person name="Petzold A."/>
            <person name="Susuki M."/>
            <person name="Suzuki K.-i.T."/>
            <person name="Hayashi T."/>
            <person name="Toyoda A."/>
            <person name="Oliveira C."/>
            <person name="Osipova E."/>
            <person name="Leigh N.D."/>
            <person name="Simon A."/>
            <person name="Yun M.H."/>
        </authorList>
    </citation>
    <scope>NUCLEOTIDE SEQUENCE</scope>
    <source>
        <strain evidence="13">20211129_DDA</strain>
        <tissue evidence="13">Liver</tissue>
    </source>
</reference>
<gene>
    <name evidence="13" type="ORF">NDU88_000638</name>
</gene>
<accession>A0AAV7KMI3</accession>
<dbReference type="GO" id="GO:0004930">
    <property type="term" value="F:G protein-coupled receptor activity"/>
    <property type="evidence" value="ECO:0007669"/>
    <property type="project" value="UniProtKB-KW"/>
</dbReference>
<feature type="signal peptide" evidence="11">
    <location>
        <begin position="1"/>
        <end position="16"/>
    </location>
</feature>
<keyword evidence="2" id="KW-1003">Cell membrane</keyword>
<dbReference type="SUPFAM" id="SSF53822">
    <property type="entry name" value="Periplasmic binding protein-like I"/>
    <property type="match status" value="1"/>
</dbReference>
<dbReference type="PRINTS" id="PR00248">
    <property type="entry name" value="GPCRMGR"/>
</dbReference>
<keyword evidence="6" id="KW-0297">G-protein coupled receptor</keyword>
<feature type="chain" id="PRO_5043843488" description="Receptor ligand binding region domain-containing protein" evidence="11">
    <location>
        <begin position="17"/>
        <end position="451"/>
    </location>
</feature>
<protein>
    <recommendedName>
        <fullName evidence="12">Receptor ligand binding region domain-containing protein</fullName>
    </recommendedName>
</protein>
<keyword evidence="4 11" id="KW-0732">Signal</keyword>
<evidence type="ECO:0000256" key="6">
    <source>
        <dbReference type="ARBA" id="ARBA00023040"/>
    </source>
</evidence>
<evidence type="ECO:0000256" key="8">
    <source>
        <dbReference type="ARBA" id="ARBA00023170"/>
    </source>
</evidence>
<evidence type="ECO:0000256" key="9">
    <source>
        <dbReference type="ARBA" id="ARBA00023180"/>
    </source>
</evidence>
<evidence type="ECO:0000256" key="7">
    <source>
        <dbReference type="ARBA" id="ARBA00023136"/>
    </source>
</evidence>
<evidence type="ECO:0000256" key="10">
    <source>
        <dbReference type="ARBA" id="ARBA00023224"/>
    </source>
</evidence>
<evidence type="ECO:0000259" key="12">
    <source>
        <dbReference type="Pfam" id="PF01094"/>
    </source>
</evidence>
<dbReference type="InterPro" id="IPR000068">
    <property type="entry name" value="GPCR_3_Ca_sens_rcpt-rel"/>
</dbReference>
<sequence length="451" mass="50211">MLLYLLPHCLVPASSCLSVDPRCRLPTAEVRGLSRDGDIILGGIFVVHDDIELQETTFTSSPAPIACQRFGLQNYQFMQAMVFAIDEINSNADFLPNITLGFWIYDSCAMMRRALEGVLWILTGQGEPVPNFRCQRHLPLLGIMGDAGSSCSIVMARVLGLYRFPQISYFSSSPALSDRNQFPSFFRTIPSDDFQSHGLAQLLVHFGWTWVGLLIEDNDYGQQGVQKLRQELSKTEVCIAFSENIVLNQADRNALHIIQVVKSSTADAVIIFCSDAGLIPLIDEMVAHNVTGKTWIASEAWSTSAPLSMGKYREFLAGTIGFAIRSGAMPGFEKHLTSIHPSGSTSNGFIGKFWEEVFGCKWPDHQLHNDSLDNRSVLCTGEEDLEGLHNDYTLVSNSRVAYNVYNAVYAAAWALQNLKFCKDIESVSMGRNCGDNTDFQPWQVHRTCFFD</sequence>
<dbReference type="EMBL" id="JANPWB010000016">
    <property type="protein sequence ID" value="KAJ1080436.1"/>
    <property type="molecule type" value="Genomic_DNA"/>
</dbReference>
<evidence type="ECO:0000256" key="3">
    <source>
        <dbReference type="ARBA" id="ARBA00022692"/>
    </source>
</evidence>
<dbReference type="Proteomes" id="UP001066276">
    <property type="component" value="Chromosome 12"/>
</dbReference>
<keyword evidence="3" id="KW-0812">Transmembrane</keyword>
<dbReference type="PRINTS" id="PR00592">
    <property type="entry name" value="CASENSINGR"/>
</dbReference>
<dbReference type="FunFam" id="3.40.50.2300:FF:000016">
    <property type="entry name" value="Taste 1 receptor member 2"/>
    <property type="match status" value="1"/>
</dbReference>
<dbReference type="Pfam" id="PF01094">
    <property type="entry name" value="ANF_receptor"/>
    <property type="match status" value="1"/>
</dbReference>
<feature type="domain" description="Receptor ligand binding region" evidence="12">
    <location>
        <begin position="78"/>
        <end position="442"/>
    </location>
</feature>
<evidence type="ECO:0000256" key="5">
    <source>
        <dbReference type="ARBA" id="ARBA00022989"/>
    </source>
</evidence>
<evidence type="ECO:0000256" key="1">
    <source>
        <dbReference type="ARBA" id="ARBA00004651"/>
    </source>
</evidence>
<comment type="caution">
    <text evidence="13">The sequence shown here is derived from an EMBL/GenBank/DDBJ whole genome shotgun (WGS) entry which is preliminary data.</text>
</comment>
<proteinExistence type="predicted"/>
<dbReference type="PANTHER" id="PTHR24061:SF599">
    <property type="entry name" value="G-PROTEIN COUPLED RECEPTORS FAMILY 3 PROFILE DOMAIN-CONTAINING PROTEIN"/>
    <property type="match status" value="1"/>
</dbReference>
<name>A0AAV7KMI3_PLEWA</name>
<evidence type="ECO:0000256" key="11">
    <source>
        <dbReference type="SAM" id="SignalP"/>
    </source>
</evidence>